<proteinExistence type="predicted"/>
<gene>
    <name evidence="4" type="ORF">CJP73_06725</name>
</gene>
<organism evidence="4 5">
    <name type="scientific">Neopusillimonas maritima</name>
    <dbReference type="NCBI Taxonomy" id="2026239"/>
    <lineage>
        <taxon>Bacteria</taxon>
        <taxon>Pseudomonadati</taxon>
        <taxon>Pseudomonadota</taxon>
        <taxon>Betaproteobacteria</taxon>
        <taxon>Burkholderiales</taxon>
        <taxon>Alcaligenaceae</taxon>
        <taxon>Neopusillimonas</taxon>
    </lineage>
</organism>
<evidence type="ECO:0000256" key="2">
    <source>
        <dbReference type="SAM" id="SignalP"/>
    </source>
</evidence>
<comment type="caution">
    <text evidence="4">The sequence shown here is derived from an EMBL/GenBank/DDBJ whole genome shotgun (WGS) entry which is preliminary data.</text>
</comment>
<dbReference type="InterPro" id="IPR050300">
    <property type="entry name" value="GDXG_lipolytic_enzyme"/>
</dbReference>
<protein>
    <recommendedName>
        <fullName evidence="3">BD-FAE-like domain-containing protein</fullName>
    </recommendedName>
</protein>
<name>A0A3A1YUM1_9BURK</name>
<dbReference type="InterPro" id="IPR049492">
    <property type="entry name" value="BD-FAE-like_dom"/>
</dbReference>
<dbReference type="EMBL" id="NQYH01000004">
    <property type="protein sequence ID" value="RIY41226.1"/>
    <property type="molecule type" value="Genomic_DNA"/>
</dbReference>
<evidence type="ECO:0000256" key="1">
    <source>
        <dbReference type="ARBA" id="ARBA00022801"/>
    </source>
</evidence>
<dbReference type="PANTHER" id="PTHR48081">
    <property type="entry name" value="AB HYDROLASE SUPERFAMILY PROTEIN C4A8.06C"/>
    <property type="match status" value="1"/>
</dbReference>
<dbReference type="SUPFAM" id="SSF53474">
    <property type="entry name" value="alpha/beta-Hydrolases"/>
    <property type="match status" value="1"/>
</dbReference>
<dbReference type="Proteomes" id="UP000266206">
    <property type="component" value="Unassembled WGS sequence"/>
</dbReference>
<keyword evidence="1" id="KW-0378">Hydrolase</keyword>
<feature type="chain" id="PRO_5017431474" description="BD-FAE-like domain-containing protein" evidence="2">
    <location>
        <begin position="22"/>
        <end position="319"/>
    </location>
</feature>
<feature type="domain" description="BD-FAE-like" evidence="3">
    <location>
        <begin position="99"/>
        <end position="190"/>
    </location>
</feature>
<sequence>MKRFAIACLGAALCFGSAAYADDHGAKAKADAQGEKVFLNYTQAELDKNYNQGEWAPNIRQILQRYGARSETARERLGNPEKLSYGDSEVETFDLFRAENEKAPLHVFIHGGAWRAGKAAGYHFPAQMFLDNGISYAALDFGYVQDIGLDGMAEQLRNAIAWMYKNADKLGIDKDRIYISGHSSGGHLGGVLLITDWSKYDVPADVIKGATLISGMYDLKPVRLSARSSYVPFTDDLEDAMSTQRHLDKINTPVILAYGGLETDEFKRQTQDFAKAMKEAGKPVELIFAEHYNHFEIMDDFGNPYGLVSAAALKQAGAK</sequence>
<evidence type="ECO:0000313" key="4">
    <source>
        <dbReference type="EMBL" id="RIY41226.1"/>
    </source>
</evidence>
<dbReference type="InterPro" id="IPR029058">
    <property type="entry name" value="AB_hydrolase_fold"/>
</dbReference>
<keyword evidence="2" id="KW-0732">Signal</keyword>
<feature type="signal peptide" evidence="2">
    <location>
        <begin position="1"/>
        <end position="21"/>
    </location>
</feature>
<evidence type="ECO:0000259" key="3">
    <source>
        <dbReference type="Pfam" id="PF20434"/>
    </source>
</evidence>
<dbReference type="Gene3D" id="3.40.50.1820">
    <property type="entry name" value="alpha/beta hydrolase"/>
    <property type="match status" value="1"/>
</dbReference>
<dbReference type="PANTHER" id="PTHR48081:SF33">
    <property type="entry name" value="KYNURENINE FORMAMIDASE"/>
    <property type="match status" value="1"/>
</dbReference>
<dbReference type="GO" id="GO:0016787">
    <property type="term" value="F:hydrolase activity"/>
    <property type="evidence" value="ECO:0007669"/>
    <property type="project" value="UniProtKB-KW"/>
</dbReference>
<dbReference type="RefSeq" id="WP_119515892.1">
    <property type="nucleotide sequence ID" value="NZ_NQYH01000004.1"/>
</dbReference>
<evidence type="ECO:0000313" key="5">
    <source>
        <dbReference type="Proteomes" id="UP000266206"/>
    </source>
</evidence>
<dbReference type="Pfam" id="PF20434">
    <property type="entry name" value="BD-FAE"/>
    <property type="match status" value="1"/>
</dbReference>
<accession>A0A3A1YUM1</accession>
<dbReference type="AlphaFoldDB" id="A0A3A1YUM1"/>
<reference evidence="4 5" key="1">
    <citation type="submission" date="2017-08" db="EMBL/GenBank/DDBJ databases">
        <title>Pusillimonas indicus sp. nov., a member of the family Alcaligenaceae isolated from surface seawater.</title>
        <authorList>
            <person name="Li J."/>
        </authorList>
    </citation>
    <scope>NUCLEOTIDE SEQUENCE [LARGE SCALE GENOMIC DNA]</scope>
    <source>
        <strain evidence="4 5">L52-1-41</strain>
    </source>
</reference>
<dbReference type="OrthoDB" id="9771666at2"/>